<dbReference type="Gene3D" id="3.30.950.10">
    <property type="entry name" value="Methyltransferase, Cobalt-precorrin-4 Transmethylase, Domain 2"/>
    <property type="match status" value="1"/>
</dbReference>
<keyword evidence="3 6" id="KW-0489">Methyltransferase</keyword>
<dbReference type="FunFam" id="3.40.1010.10:FF:000002">
    <property type="entry name" value="Ribosomal RNA small subunit methyltransferase I"/>
    <property type="match status" value="1"/>
</dbReference>
<evidence type="ECO:0000313" key="8">
    <source>
        <dbReference type="EMBL" id="RKD84169.1"/>
    </source>
</evidence>
<evidence type="ECO:0000256" key="2">
    <source>
        <dbReference type="ARBA" id="ARBA00022552"/>
    </source>
</evidence>
<dbReference type="GO" id="GO:0005737">
    <property type="term" value="C:cytoplasm"/>
    <property type="evidence" value="ECO:0007669"/>
    <property type="project" value="UniProtKB-SubCell"/>
</dbReference>
<comment type="similarity">
    <text evidence="6">Belongs to the methyltransferase superfamily. RsmI family.</text>
</comment>
<dbReference type="Gene3D" id="3.40.1010.10">
    <property type="entry name" value="Cobalt-precorrin-4 Transmethylase, Domain 1"/>
    <property type="match status" value="1"/>
</dbReference>
<evidence type="ECO:0000256" key="3">
    <source>
        <dbReference type="ARBA" id="ARBA00022603"/>
    </source>
</evidence>
<dbReference type="InterPro" id="IPR008189">
    <property type="entry name" value="rRNA_ssu_MeTfrase_I"/>
</dbReference>
<organism evidence="8 9">
    <name type="scientific">Sinobaca qinghaiensis</name>
    <dbReference type="NCBI Taxonomy" id="342944"/>
    <lineage>
        <taxon>Bacteria</taxon>
        <taxon>Bacillati</taxon>
        <taxon>Bacillota</taxon>
        <taxon>Bacilli</taxon>
        <taxon>Bacillales</taxon>
        <taxon>Sporolactobacillaceae</taxon>
        <taxon>Sinobaca</taxon>
    </lineage>
</organism>
<dbReference type="FunFam" id="3.30.950.10:FF:000002">
    <property type="entry name" value="Ribosomal RNA small subunit methyltransferase I"/>
    <property type="match status" value="1"/>
</dbReference>
<feature type="domain" description="Tetrapyrrole methylase" evidence="7">
    <location>
        <begin position="14"/>
        <end position="213"/>
    </location>
</feature>
<comment type="subcellular location">
    <subcellularLocation>
        <location evidence="6">Cytoplasm</location>
    </subcellularLocation>
</comment>
<comment type="caution">
    <text evidence="8">The sequence shown here is derived from an EMBL/GenBank/DDBJ whole genome shotgun (WGS) entry which is preliminary data.</text>
</comment>
<evidence type="ECO:0000313" key="9">
    <source>
        <dbReference type="Proteomes" id="UP000285120"/>
    </source>
</evidence>
<dbReference type="InterPro" id="IPR000878">
    <property type="entry name" value="4pyrrol_Mease"/>
</dbReference>
<dbReference type="Pfam" id="PF00590">
    <property type="entry name" value="TP_methylase"/>
    <property type="match status" value="1"/>
</dbReference>
<dbReference type="InterPro" id="IPR018063">
    <property type="entry name" value="SAM_MeTrfase_RsmI_CS"/>
</dbReference>
<accession>A0A419VU11</accession>
<dbReference type="HAMAP" id="MF_01877">
    <property type="entry name" value="16SrRNA_methyltr_I"/>
    <property type="match status" value="1"/>
</dbReference>
<keyword evidence="4 6" id="KW-0808">Transferase</keyword>
<evidence type="ECO:0000256" key="5">
    <source>
        <dbReference type="ARBA" id="ARBA00022691"/>
    </source>
</evidence>
<dbReference type="PIRSF" id="PIRSF005917">
    <property type="entry name" value="MTase_YraL"/>
    <property type="match status" value="1"/>
</dbReference>
<evidence type="ECO:0000256" key="1">
    <source>
        <dbReference type="ARBA" id="ARBA00022490"/>
    </source>
</evidence>
<dbReference type="RefSeq" id="WP_120191266.1">
    <property type="nucleotide sequence ID" value="NZ_RAPK01000001.1"/>
</dbReference>
<evidence type="ECO:0000259" key="7">
    <source>
        <dbReference type="Pfam" id="PF00590"/>
    </source>
</evidence>
<protein>
    <recommendedName>
        <fullName evidence="6">Ribosomal RNA small subunit methyltransferase I</fullName>
        <ecNumber evidence="6">2.1.1.198</ecNumber>
    </recommendedName>
    <alternativeName>
        <fullName evidence="6">16S rRNA 2'-O-ribose C1402 methyltransferase</fullName>
    </alternativeName>
    <alternativeName>
        <fullName evidence="6">rRNA (cytidine-2'-O-)-methyltransferase RsmI</fullName>
    </alternativeName>
</protein>
<gene>
    <name evidence="6" type="primary">rsmI</name>
    <name evidence="8" type="ORF">ATL39_0038</name>
</gene>
<comment type="catalytic activity">
    <reaction evidence="6">
        <text>cytidine(1402) in 16S rRNA + S-adenosyl-L-methionine = 2'-O-methylcytidine(1402) in 16S rRNA + S-adenosyl-L-homocysteine + H(+)</text>
        <dbReference type="Rhea" id="RHEA:42924"/>
        <dbReference type="Rhea" id="RHEA-COMP:10285"/>
        <dbReference type="Rhea" id="RHEA-COMP:10286"/>
        <dbReference type="ChEBI" id="CHEBI:15378"/>
        <dbReference type="ChEBI" id="CHEBI:57856"/>
        <dbReference type="ChEBI" id="CHEBI:59789"/>
        <dbReference type="ChEBI" id="CHEBI:74495"/>
        <dbReference type="ChEBI" id="CHEBI:82748"/>
        <dbReference type="EC" id="2.1.1.198"/>
    </reaction>
</comment>
<dbReference type="InterPro" id="IPR014776">
    <property type="entry name" value="4pyrrole_Mease_sub2"/>
</dbReference>
<dbReference type="GO" id="GO:0070677">
    <property type="term" value="F:rRNA (cytosine-2'-O-)-methyltransferase activity"/>
    <property type="evidence" value="ECO:0007669"/>
    <property type="project" value="UniProtKB-UniRule"/>
</dbReference>
<keyword evidence="5 6" id="KW-0949">S-adenosyl-L-methionine</keyword>
<dbReference type="PANTHER" id="PTHR46111">
    <property type="entry name" value="RIBOSOMAL RNA SMALL SUBUNIT METHYLTRANSFERASE I"/>
    <property type="match status" value="1"/>
</dbReference>
<dbReference type="EC" id="2.1.1.198" evidence="6"/>
<dbReference type="Proteomes" id="UP000285120">
    <property type="component" value="Unassembled WGS sequence"/>
</dbReference>
<dbReference type="PANTHER" id="PTHR46111:SF1">
    <property type="entry name" value="RIBOSOMAL RNA SMALL SUBUNIT METHYLTRANSFERASE I"/>
    <property type="match status" value="1"/>
</dbReference>
<keyword evidence="9" id="KW-1185">Reference proteome</keyword>
<dbReference type="OrthoDB" id="9809084at2"/>
<dbReference type="AlphaFoldDB" id="A0A419VU11"/>
<keyword evidence="2 6" id="KW-0698">rRNA processing</keyword>
<proteinExistence type="inferred from homology"/>
<reference evidence="8 9" key="1">
    <citation type="submission" date="2018-09" db="EMBL/GenBank/DDBJ databases">
        <title>Genomic Encyclopedia of Archaeal and Bacterial Type Strains, Phase II (KMG-II): from individual species to whole genera.</title>
        <authorList>
            <person name="Goeker M."/>
        </authorList>
    </citation>
    <scope>NUCLEOTIDE SEQUENCE [LARGE SCALE GENOMIC DNA]</scope>
    <source>
        <strain evidence="8 9">DSM 17008</strain>
    </source>
</reference>
<keyword evidence="1 6" id="KW-0963">Cytoplasm</keyword>
<comment type="function">
    <text evidence="6">Catalyzes the 2'-O-methylation of the ribose of cytidine 1402 (C1402) in 16S rRNA.</text>
</comment>
<dbReference type="CDD" id="cd11648">
    <property type="entry name" value="RsmI"/>
    <property type="match status" value="1"/>
</dbReference>
<evidence type="ECO:0000256" key="6">
    <source>
        <dbReference type="HAMAP-Rule" id="MF_01877"/>
    </source>
</evidence>
<dbReference type="InterPro" id="IPR035996">
    <property type="entry name" value="4pyrrol_Methylase_sf"/>
</dbReference>
<dbReference type="PROSITE" id="PS01296">
    <property type="entry name" value="RSMI"/>
    <property type="match status" value="1"/>
</dbReference>
<dbReference type="InterPro" id="IPR014777">
    <property type="entry name" value="4pyrrole_Mease_sub1"/>
</dbReference>
<sequence length="290" mass="32697">MKQQHSFAQEGGSLYLVATPIGNLEDMTWRAVRILKEADVIFAEDTRQTKKLCSHFDIHTPMNSYHEHNKQYKGEAILQALHEQKVVALVSDAGMPLVSDPGLEIVKQCVDLDIPVIPLPGANAVLPALAASGLAAQGFYFYGFLPRKKKDRLEELNRLSEVGAPLIFYEAPHRLKDMLKDMSSVWGDRQASLGRELTKRFEEFTRGRISELADYAASHHIKGECSLVVEAGSGDLVKKNDWWEEYSLQSHVHYYIKEGMTSKEAIKQAAVDRDIPKREVYAAYHEIQGE</sequence>
<dbReference type="EMBL" id="RAPK01000001">
    <property type="protein sequence ID" value="RKD84169.1"/>
    <property type="molecule type" value="Genomic_DNA"/>
</dbReference>
<evidence type="ECO:0000256" key="4">
    <source>
        <dbReference type="ARBA" id="ARBA00022679"/>
    </source>
</evidence>
<dbReference type="SUPFAM" id="SSF53790">
    <property type="entry name" value="Tetrapyrrole methylase"/>
    <property type="match status" value="1"/>
</dbReference>
<dbReference type="NCBIfam" id="TIGR00096">
    <property type="entry name" value="16S rRNA (cytidine(1402)-2'-O)-methyltransferase"/>
    <property type="match status" value="1"/>
</dbReference>
<name>A0A419VU11_9BACL</name>